<keyword evidence="2" id="KW-1185">Reference proteome</keyword>
<name>C0CU03_9FIRM</name>
<reference evidence="1 2" key="1">
    <citation type="submission" date="2009-02" db="EMBL/GenBank/DDBJ databases">
        <title>Draft genome sequence of Clostridium asparagiforme (DSM 15981).</title>
        <authorList>
            <person name="Sudarsanam P."/>
            <person name="Ley R."/>
            <person name="Guruge J."/>
            <person name="Turnbaugh P.J."/>
            <person name="Mahowald M."/>
            <person name="Liep D."/>
            <person name="Gordon J."/>
        </authorList>
    </citation>
    <scope>NUCLEOTIDE SEQUENCE [LARGE SCALE GENOMIC DNA]</scope>
    <source>
        <strain evidence="1 2">DSM 15981</strain>
    </source>
</reference>
<sequence length="44" mass="4587">MDAAALKTGEDFKRLSAQGMSAAEISAQCGISQAEVADILNMNE</sequence>
<dbReference type="Proteomes" id="UP000004756">
    <property type="component" value="Unassembled WGS sequence"/>
</dbReference>
<dbReference type="AlphaFoldDB" id="C0CU03"/>
<dbReference type="EMBL" id="ACCJ01000020">
    <property type="protein sequence ID" value="EEG57428.1"/>
    <property type="molecule type" value="Genomic_DNA"/>
</dbReference>
<accession>C0CU03</accession>
<protein>
    <recommendedName>
        <fullName evidence="3">Transposase</fullName>
    </recommendedName>
</protein>
<comment type="caution">
    <text evidence="1">The sequence shown here is derived from an EMBL/GenBank/DDBJ whole genome shotgun (WGS) entry which is preliminary data.</text>
</comment>
<dbReference type="HOGENOM" id="CLU_3214231_0_0_9"/>
<organism evidence="1 2">
    <name type="scientific">[Clostridium] asparagiforme DSM 15981</name>
    <dbReference type="NCBI Taxonomy" id="518636"/>
    <lineage>
        <taxon>Bacteria</taxon>
        <taxon>Bacillati</taxon>
        <taxon>Bacillota</taxon>
        <taxon>Clostridia</taxon>
        <taxon>Lachnospirales</taxon>
        <taxon>Lachnospiraceae</taxon>
        <taxon>Enterocloster</taxon>
    </lineage>
</organism>
<gene>
    <name evidence="1" type="ORF">CLOSTASPAR_00452</name>
</gene>
<proteinExistence type="predicted"/>
<evidence type="ECO:0000313" key="2">
    <source>
        <dbReference type="Proteomes" id="UP000004756"/>
    </source>
</evidence>
<evidence type="ECO:0000313" key="1">
    <source>
        <dbReference type="EMBL" id="EEG57428.1"/>
    </source>
</evidence>
<evidence type="ECO:0008006" key="3">
    <source>
        <dbReference type="Google" id="ProtNLM"/>
    </source>
</evidence>